<evidence type="ECO:0000313" key="2">
    <source>
        <dbReference type="Proteomes" id="UP000828390"/>
    </source>
</evidence>
<comment type="caution">
    <text evidence="1">The sequence shown here is derived from an EMBL/GenBank/DDBJ whole genome shotgun (WGS) entry which is preliminary data.</text>
</comment>
<sequence>MMYTIFHNMVDINARIVLILAGLHTRGHEYRYIVQFTTVDAYHFSFFPTGIRLLNGLPEQVVTSPSIYVFKTRIGKLYP</sequence>
<protein>
    <submittedName>
        <fullName evidence="1">Uncharacterized protein</fullName>
    </submittedName>
</protein>
<reference evidence="1" key="1">
    <citation type="journal article" date="2019" name="bioRxiv">
        <title>The Genome of the Zebra Mussel, Dreissena polymorpha: A Resource for Invasive Species Research.</title>
        <authorList>
            <person name="McCartney M.A."/>
            <person name="Auch B."/>
            <person name="Kono T."/>
            <person name="Mallez S."/>
            <person name="Zhang Y."/>
            <person name="Obille A."/>
            <person name="Becker A."/>
            <person name="Abrahante J.E."/>
            <person name="Garbe J."/>
            <person name="Badalamenti J.P."/>
            <person name="Herman A."/>
            <person name="Mangelson H."/>
            <person name="Liachko I."/>
            <person name="Sullivan S."/>
            <person name="Sone E.D."/>
            <person name="Koren S."/>
            <person name="Silverstein K.A.T."/>
            <person name="Beckman K.B."/>
            <person name="Gohl D.M."/>
        </authorList>
    </citation>
    <scope>NUCLEOTIDE SEQUENCE</scope>
    <source>
        <strain evidence="1">Duluth1</strain>
        <tissue evidence="1">Whole animal</tissue>
    </source>
</reference>
<proteinExistence type="predicted"/>
<accession>A0A9D4GS31</accession>
<dbReference type="EMBL" id="JAIWYP010000005">
    <property type="protein sequence ID" value="KAH3822055.1"/>
    <property type="molecule type" value="Genomic_DNA"/>
</dbReference>
<evidence type="ECO:0000313" key="1">
    <source>
        <dbReference type="EMBL" id="KAH3822055.1"/>
    </source>
</evidence>
<reference evidence="1" key="2">
    <citation type="submission" date="2020-11" db="EMBL/GenBank/DDBJ databases">
        <authorList>
            <person name="McCartney M.A."/>
            <person name="Auch B."/>
            <person name="Kono T."/>
            <person name="Mallez S."/>
            <person name="Becker A."/>
            <person name="Gohl D.M."/>
            <person name="Silverstein K.A.T."/>
            <person name="Koren S."/>
            <person name="Bechman K.B."/>
            <person name="Herman A."/>
            <person name="Abrahante J.E."/>
            <person name="Garbe J."/>
        </authorList>
    </citation>
    <scope>NUCLEOTIDE SEQUENCE</scope>
    <source>
        <strain evidence="1">Duluth1</strain>
        <tissue evidence="1">Whole animal</tissue>
    </source>
</reference>
<gene>
    <name evidence="1" type="ORF">DPMN_123824</name>
</gene>
<name>A0A9D4GS31_DREPO</name>
<dbReference type="AlphaFoldDB" id="A0A9D4GS31"/>
<dbReference type="Proteomes" id="UP000828390">
    <property type="component" value="Unassembled WGS sequence"/>
</dbReference>
<keyword evidence="2" id="KW-1185">Reference proteome</keyword>
<organism evidence="1 2">
    <name type="scientific">Dreissena polymorpha</name>
    <name type="common">Zebra mussel</name>
    <name type="synonym">Mytilus polymorpha</name>
    <dbReference type="NCBI Taxonomy" id="45954"/>
    <lineage>
        <taxon>Eukaryota</taxon>
        <taxon>Metazoa</taxon>
        <taxon>Spiralia</taxon>
        <taxon>Lophotrochozoa</taxon>
        <taxon>Mollusca</taxon>
        <taxon>Bivalvia</taxon>
        <taxon>Autobranchia</taxon>
        <taxon>Heteroconchia</taxon>
        <taxon>Euheterodonta</taxon>
        <taxon>Imparidentia</taxon>
        <taxon>Neoheterodontei</taxon>
        <taxon>Myida</taxon>
        <taxon>Dreissenoidea</taxon>
        <taxon>Dreissenidae</taxon>
        <taxon>Dreissena</taxon>
    </lineage>
</organism>